<dbReference type="InterPro" id="IPR045036">
    <property type="entry name" value="Spartin-like"/>
</dbReference>
<dbReference type="Proteomes" id="UP000035681">
    <property type="component" value="Unplaced"/>
</dbReference>
<evidence type="ECO:0000313" key="11">
    <source>
        <dbReference type="WBParaSite" id="TCONS_00011027.p1"/>
    </source>
</evidence>
<evidence type="ECO:0000256" key="8">
    <source>
        <dbReference type="SAM" id="Phobius"/>
    </source>
</evidence>
<dbReference type="InterPro" id="IPR003038">
    <property type="entry name" value="DAD/Ost2"/>
</dbReference>
<dbReference type="GO" id="GO:0005886">
    <property type="term" value="C:plasma membrane"/>
    <property type="evidence" value="ECO:0007669"/>
    <property type="project" value="TreeGrafter"/>
</dbReference>
<evidence type="ECO:0000256" key="5">
    <source>
        <dbReference type="ARBA" id="ARBA00022824"/>
    </source>
</evidence>
<dbReference type="Gene3D" id="1.20.58.80">
    <property type="entry name" value="Phosphotransferase system, lactose/cellobiose-type IIA subunit"/>
    <property type="match status" value="1"/>
</dbReference>
<comment type="pathway">
    <text evidence="2">Protein modification; protein glycosylation.</text>
</comment>
<dbReference type="SUPFAM" id="SSF116846">
    <property type="entry name" value="MIT domain"/>
    <property type="match status" value="1"/>
</dbReference>
<proteinExistence type="inferred from homology"/>
<accession>A0AAF5DE41</accession>
<dbReference type="InterPro" id="IPR009686">
    <property type="entry name" value="Senescence/spartin_C"/>
</dbReference>
<evidence type="ECO:0000256" key="4">
    <source>
        <dbReference type="ARBA" id="ARBA00022692"/>
    </source>
</evidence>
<feature type="domain" description="Senescence" evidence="9">
    <location>
        <begin position="389"/>
        <end position="565"/>
    </location>
</feature>
<feature type="transmembrane region" description="Helical" evidence="8">
    <location>
        <begin position="31"/>
        <end position="50"/>
    </location>
</feature>
<dbReference type="AlphaFoldDB" id="A0AAF5DE41"/>
<evidence type="ECO:0000313" key="10">
    <source>
        <dbReference type="Proteomes" id="UP000035681"/>
    </source>
</evidence>
<keyword evidence="4 8" id="KW-0812">Transmembrane</keyword>
<organism evidence="10 11">
    <name type="scientific">Strongyloides stercoralis</name>
    <name type="common">Threadworm</name>
    <dbReference type="NCBI Taxonomy" id="6248"/>
    <lineage>
        <taxon>Eukaryota</taxon>
        <taxon>Metazoa</taxon>
        <taxon>Ecdysozoa</taxon>
        <taxon>Nematoda</taxon>
        <taxon>Chromadorea</taxon>
        <taxon>Rhabditida</taxon>
        <taxon>Tylenchina</taxon>
        <taxon>Panagrolaimomorpha</taxon>
        <taxon>Strongyloidoidea</taxon>
        <taxon>Strongyloididae</taxon>
        <taxon>Strongyloides</taxon>
    </lineage>
</organism>
<keyword evidence="10" id="KW-1185">Reference proteome</keyword>
<dbReference type="Pfam" id="PF02109">
    <property type="entry name" value="DAD"/>
    <property type="match status" value="1"/>
</dbReference>
<evidence type="ECO:0000256" key="1">
    <source>
        <dbReference type="ARBA" id="ARBA00004477"/>
    </source>
</evidence>
<evidence type="ECO:0000256" key="7">
    <source>
        <dbReference type="ARBA" id="ARBA00023136"/>
    </source>
</evidence>
<comment type="subcellular location">
    <subcellularLocation>
        <location evidence="1">Endoplasmic reticulum membrane</location>
        <topology evidence="1">Multi-pass membrane protein</topology>
    </subcellularLocation>
</comment>
<name>A0AAF5DE41_STRER</name>
<dbReference type="PANTHER" id="PTHR21068">
    <property type="entry name" value="SPARTIN"/>
    <property type="match status" value="1"/>
</dbReference>
<sequence>MVEKNISELSKQFLQDYSKNTPRKLKIIDAYMVYILLTGIIQFIYCVFLTSFPFNAFLAGFISTVASFVLAASLRSQVDPSNSEEFKNISPERAFADFCLAHVVLHLVVANVLDNNMDPIIVESFLTEVLAFFEQGICYDNDGEKNLAINMYKQGLDLLEEAERIPETKNHELFSNICETKKKVLIRLKTLEEKCDSNVIKKINYDNISNDEMVKVVNISQNEASKINLKDENQSKDLPDNEAEVIFFIPEGVQLFVIDGTSASVPTYPTSLQILKFKEKSVEINEGTDKFKPDAFIQVGPWVYPLIPGKTPVLKNEFNTYVVPNPTEEQPTMCVGIMLPDSIEEEVKKNFEDILNTYTEIRINDNDEIKNMSKNERKRFSEKIAKIFIKSGDKIAGGIYSSAQKASSIIQKTGEKHRSTIQPKDTPTNINPIIKHSIFYIHKGSKMFAKVTRGLLDAIGDMGVKVGGGIANTISGNNPSRITTGTFNIIGGGVTGVSTVWMSLENASKILFRNIADETVESVRYKYGEDAATTTHKAVYAAGHTTIAGFQLWDLGPRSVAGRMARKAGVQFVHNLSNGELHSEVEVPLEIKKTKKNQ</sequence>
<dbReference type="GO" id="GO:0008250">
    <property type="term" value="C:oligosaccharyltransferase complex"/>
    <property type="evidence" value="ECO:0007669"/>
    <property type="project" value="InterPro"/>
</dbReference>
<protein>
    <submittedName>
        <fullName evidence="11">Dolichyl-diphosphooligosaccharide--protein glycosyltransferase subunit DAD1</fullName>
    </submittedName>
</protein>
<evidence type="ECO:0000256" key="3">
    <source>
        <dbReference type="ARBA" id="ARBA00009386"/>
    </source>
</evidence>
<reference evidence="11" key="1">
    <citation type="submission" date="2024-02" db="UniProtKB">
        <authorList>
            <consortium name="WormBaseParasite"/>
        </authorList>
    </citation>
    <scope>IDENTIFICATION</scope>
</reference>
<dbReference type="PANTHER" id="PTHR21068:SF43">
    <property type="entry name" value="SPARTIN"/>
    <property type="match status" value="1"/>
</dbReference>
<dbReference type="Pfam" id="PF06911">
    <property type="entry name" value="Senescence"/>
    <property type="match status" value="1"/>
</dbReference>
<dbReference type="WBParaSite" id="TCONS_00011027.p1">
    <property type="protein sequence ID" value="TCONS_00011027.p1"/>
    <property type="gene ID" value="XLOC_004984"/>
</dbReference>
<comment type="similarity">
    <text evidence="3">Belongs to the DAD/OST2 family.</text>
</comment>
<evidence type="ECO:0000259" key="9">
    <source>
        <dbReference type="Pfam" id="PF06911"/>
    </source>
</evidence>
<keyword evidence="5" id="KW-0256">Endoplasmic reticulum</keyword>
<evidence type="ECO:0000256" key="6">
    <source>
        <dbReference type="ARBA" id="ARBA00022989"/>
    </source>
</evidence>
<evidence type="ECO:0000256" key="2">
    <source>
        <dbReference type="ARBA" id="ARBA00004922"/>
    </source>
</evidence>
<keyword evidence="6 8" id="KW-1133">Transmembrane helix</keyword>
<dbReference type="InterPro" id="IPR036181">
    <property type="entry name" value="MIT_dom_sf"/>
</dbReference>
<keyword evidence="7 8" id="KW-0472">Membrane</keyword>
<dbReference type="GO" id="GO:0030514">
    <property type="term" value="P:negative regulation of BMP signaling pathway"/>
    <property type="evidence" value="ECO:0007669"/>
    <property type="project" value="TreeGrafter"/>
</dbReference>
<dbReference type="GO" id="GO:0051301">
    <property type="term" value="P:cell division"/>
    <property type="evidence" value="ECO:0007669"/>
    <property type="project" value="TreeGrafter"/>
</dbReference>